<accession>F9VQI9</accession>
<dbReference type="RefSeq" id="WP_006357055.1">
    <property type="nucleotide sequence ID" value="NZ_BACI01000016.1"/>
</dbReference>
<dbReference type="eggNOG" id="ENOG5031W8J">
    <property type="taxonomic scope" value="Bacteria"/>
</dbReference>
<evidence type="ECO:0000313" key="2">
    <source>
        <dbReference type="Proteomes" id="UP000003558"/>
    </source>
</evidence>
<protein>
    <submittedName>
        <fullName evidence="1">Uncharacterized protein</fullName>
    </submittedName>
</protein>
<dbReference type="AlphaFoldDB" id="F9VQI9"/>
<sequence length="174" mass="18921">MIAAPEYAIANFAATAELRATSAELTFNPPPAWYDLETSAAHGAMASRVLLRAEMPPAMFVSNVVVQYFTLGDIEPVRLSVLDTSLDITALPHATVIGHTVDRDGYFCTDDGVYTAQDTELRVRRAQLAYRTPTGQSALTIFTATTTVSAAETVQSEIREMEDQWLTTTINGDS</sequence>
<dbReference type="Proteomes" id="UP000003558">
    <property type="component" value="Unassembled WGS sequence"/>
</dbReference>
<dbReference type="STRING" id="1027371.GOALK_016_00010"/>
<reference evidence="1 2" key="1">
    <citation type="submission" date="2011-05" db="EMBL/GenBank/DDBJ databases">
        <title>Whole genome shotgun sequence of Gordonia alkanivorans NBRC 16433.</title>
        <authorList>
            <person name="Hosoyama A."/>
            <person name="Nakamura S."/>
            <person name="Takarada H."/>
            <person name="Tsuchikane K."/>
            <person name="Yamazaki S."/>
            <person name="Fujita N."/>
        </authorList>
    </citation>
    <scope>NUCLEOTIDE SEQUENCE [LARGE SCALE GENOMIC DNA]</scope>
    <source>
        <strain evidence="1 2">NBRC 16433</strain>
    </source>
</reference>
<comment type="caution">
    <text evidence="1">The sequence shown here is derived from an EMBL/GenBank/DDBJ whole genome shotgun (WGS) entry which is preliminary data.</text>
</comment>
<organism evidence="1 2">
    <name type="scientific">Gordonia alkanivorans NBRC 16433</name>
    <dbReference type="NCBI Taxonomy" id="1027371"/>
    <lineage>
        <taxon>Bacteria</taxon>
        <taxon>Bacillati</taxon>
        <taxon>Actinomycetota</taxon>
        <taxon>Actinomycetes</taxon>
        <taxon>Mycobacteriales</taxon>
        <taxon>Gordoniaceae</taxon>
        <taxon>Gordonia</taxon>
    </lineage>
</organism>
<name>F9VQI9_9ACTN</name>
<proteinExistence type="predicted"/>
<evidence type="ECO:0000313" key="1">
    <source>
        <dbReference type="EMBL" id="GAA10878.1"/>
    </source>
</evidence>
<dbReference type="EMBL" id="BACI01000016">
    <property type="protein sequence ID" value="GAA10878.1"/>
    <property type="molecule type" value="Genomic_DNA"/>
</dbReference>
<gene>
    <name evidence="1" type="ORF">GOALK_016_00010</name>
</gene>